<evidence type="ECO:0000256" key="5">
    <source>
        <dbReference type="PIRNR" id="PIRNR037350"/>
    </source>
</evidence>
<evidence type="ECO:0000256" key="1">
    <source>
        <dbReference type="ARBA" id="ARBA00005878"/>
    </source>
</evidence>
<dbReference type="OrthoDB" id="514248at2759"/>
<evidence type="ECO:0000256" key="3">
    <source>
        <dbReference type="ARBA" id="ARBA00022679"/>
    </source>
</evidence>
<keyword evidence="3 5" id="KW-0808">Transferase</keyword>
<feature type="binding site" evidence="6">
    <location>
        <position position="81"/>
    </location>
    <ligand>
        <name>S-adenosyl-L-methionine</name>
        <dbReference type="ChEBI" id="CHEBI:59789"/>
    </ligand>
</feature>
<gene>
    <name evidence="8" type="ORF">OSB1V03_LOCUS13178</name>
</gene>
<dbReference type="EC" id="2.1.1.-" evidence="5"/>
<dbReference type="InterPro" id="IPR017182">
    <property type="entry name" value="METTL16/PsiM"/>
</dbReference>
<dbReference type="SUPFAM" id="SSF53335">
    <property type="entry name" value="S-adenosyl-L-methionine-dependent methyltransferases"/>
    <property type="match status" value="1"/>
</dbReference>
<evidence type="ECO:0000256" key="7">
    <source>
        <dbReference type="SAM" id="MobiDB-lite"/>
    </source>
</evidence>
<dbReference type="InterPro" id="IPR029063">
    <property type="entry name" value="SAM-dependent_MTases_sf"/>
</dbReference>
<dbReference type="Pfam" id="PF05971">
    <property type="entry name" value="Methyltransf_10"/>
    <property type="match status" value="1"/>
</dbReference>
<feature type="binding site" evidence="6">
    <location>
        <position position="139"/>
    </location>
    <ligand>
        <name>S-adenosyl-L-methionine</name>
        <dbReference type="ChEBI" id="CHEBI:59789"/>
    </ligand>
</feature>
<dbReference type="Proteomes" id="UP000759131">
    <property type="component" value="Unassembled WGS sequence"/>
</dbReference>
<dbReference type="PIRSF" id="PIRSF037350">
    <property type="entry name" value="Mtase_ZK1128_prd"/>
    <property type="match status" value="1"/>
</dbReference>
<evidence type="ECO:0000256" key="2">
    <source>
        <dbReference type="ARBA" id="ARBA00022603"/>
    </source>
</evidence>
<dbReference type="GO" id="GO:0005634">
    <property type="term" value="C:nucleus"/>
    <property type="evidence" value="ECO:0007669"/>
    <property type="project" value="TreeGrafter"/>
</dbReference>
<dbReference type="PANTHER" id="PTHR13393">
    <property type="entry name" value="SAM-DEPENDENT METHYLTRANSFERASE"/>
    <property type="match status" value="1"/>
</dbReference>
<evidence type="ECO:0000313" key="9">
    <source>
        <dbReference type="Proteomes" id="UP000759131"/>
    </source>
</evidence>
<sequence length="548" mass="62816">MSLNAFMHSRNIYRKRPDFAEMAKTYASFAPFVRHDSRGKVVFDYNDCHALRQLTITLLKKDFDLEVRIPADRLIPTVPQRLNYILFVEDLVSKLKDFLRGNGREVLEVIGVDVGTGCCAVFPLIGCTLNKDWSFVAIDVDPVTIESAVDNINRNHLNPRIKVIECNEETGFAPIVQQMSANGQRIHFLMTNPPFFEHNYSDEEEDEEEEDIESNVTESKAQMDCTLESGDKPVFKSKVDRKRALRHKSSANTSKPIESVVSGGEVEFVSKIIENSLQLKDKVLIYSSMLGKKSSLKQLKSIIKSEVQRGLIHSFVCTEFCQGLTKRWGIAWTLVSGLNLRDVAVTKAIKPKPPLVYYLPPLMKSCEYTIDSVSQRIQSLLKEDLKLDSFDVKKTRKRIEFRIRSQTNVWSNQRKRRREMKRQLESQSMSSDKSDNSAIDDQNGMNISANNESKDQLNETVSRKRGSDDMDCDSSGHELSMNAEAEYQTKKCKTSRDLLWEQELYLLDTSLAIRRDKQTIIIEMETKELATNSESTHQLFQYFKNNLN</sequence>
<evidence type="ECO:0000256" key="4">
    <source>
        <dbReference type="ARBA" id="ARBA00022691"/>
    </source>
</evidence>
<name>A0A7R9L2I1_9ACAR</name>
<dbReference type="AlphaFoldDB" id="A0A7R9L2I1"/>
<evidence type="ECO:0000313" key="8">
    <source>
        <dbReference type="EMBL" id="CAD7632776.1"/>
    </source>
</evidence>
<dbReference type="Gene3D" id="3.40.50.150">
    <property type="entry name" value="Vaccinia Virus protein VP39"/>
    <property type="match status" value="1"/>
</dbReference>
<proteinExistence type="inferred from homology"/>
<protein>
    <recommendedName>
        <fullName evidence="5">U6 small nuclear RNA (adenine-(43)-N(6))-methyltransferase</fullName>
        <ecNumber evidence="5">2.1.1.-</ecNumber>
    </recommendedName>
</protein>
<feature type="binding site" evidence="6">
    <location>
        <position position="115"/>
    </location>
    <ligand>
        <name>S-adenosyl-L-methionine</name>
        <dbReference type="ChEBI" id="CHEBI:59789"/>
    </ligand>
</feature>
<accession>A0A7R9L2I1</accession>
<feature type="binding site" evidence="6">
    <location>
        <position position="192"/>
    </location>
    <ligand>
        <name>S-adenosyl-L-methionine</name>
        <dbReference type="ChEBI" id="CHEBI:59789"/>
    </ligand>
</feature>
<evidence type="ECO:0000256" key="6">
    <source>
        <dbReference type="PIRSR" id="PIRSR037350-1"/>
    </source>
</evidence>
<dbReference type="GO" id="GO:0070475">
    <property type="term" value="P:rRNA base methylation"/>
    <property type="evidence" value="ECO:0007669"/>
    <property type="project" value="TreeGrafter"/>
</dbReference>
<reference evidence="8" key="1">
    <citation type="submission" date="2020-11" db="EMBL/GenBank/DDBJ databases">
        <authorList>
            <person name="Tran Van P."/>
        </authorList>
    </citation>
    <scope>NUCLEOTIDE SEQUENCE</scope>
</reference>
<keyword evidence="2 5" id="KW-0489">Methyltransferase</keyword>
<dbReference type="GO" id="GO:0008168">
    <property type="term" value="F:methyltransferase activity"/>
    <property type="evidence" value="ECO:0007669"/>
    <property type="project" value="UniProtKB-UniRule"/>
</dbReference>
<keyword evidence="4 6" id="KW-0949">S-adenosyl-L-methionine</keyword>
<feature type="compositionally biased region" description="Basic and acidic residues" evidence="7">
    <location>
        <begin position="452"/>
        <end position="468"/>
    </location>
</feature>
<feature type="region of interest" description="Disordered" evidence="7">
    <location>
        <begin position="412"/>
        <end position="477"/>
    </location>
</feature>
<keyword evidence="9" id="KW-1185">Reference proteome</keyword>
<dbReference type="PANTHER" id="PTHR13393:SF0">
    <property type="entry name" value="RNA N6-ADENOSINE-METHYLTRANSFERASE METTL16"/>
    <property type="match status" value="1"/>
</dbReference>
<dbReference type="InterPro" id="IPR010286">
    <property type="entry name" value="METTL16/RlmF"/>
</dbReference>
<dbReference type="EMBL" id="OC866121">
    <property type="protein sequence ID" value="CAD7632776.1"/>
    <property type="molecule type" value="Genomic_DNA"/>
</dbReference>
<feature type="compositionally biased region" description="Polar residues" evidence="7">
    <location>
        <begin position="439"/>
        <end position="451"/>
    </location>
</feature>
<dbReference type="EMBL" id="CAJPIZ010011546">
    <property type="protein sequence ID" value="CAG2113206.1"/>
    <property type="molecule type" value="Genomic_DNA"/>
</dbReference>
<comment type="similarity">
    <text evidence="1 5">Belongs to the methyltransferase superfamily. METTL16/RlmF family.</text>
</comment>
<organism evidence="8">
    <name type="scientific">Medioppia subpectinata</name>
    <dbReference type="NCBI Taxonomy" id="1979941"/>
    <lineage>
        <taxon>Eukaryota</taxon>
        <taxon>Metazoa</taxon>
        <taxon>Ecdysozoa</taxon>
        <taxon>Arthropoda</taxon>
        <taxon>Chelicerata</taxon>
        <taxon>Arachnida</taxon>
        <taxon>Acari</taxon>
        <taxon>Acariformes</taxon>
        <taxon>Sarcoptiformes</taxon>
        <taxon>Oribatida</taxon>
        <taxon>Brachypylina</taxon>
        <taxon>Oppioidea</taxon>
        <taxon>Oppiidae</taxon>
        <taxon>Medioppia</taxon>
    </lineage>
</organism>